<organism evidence="2 3">
    <name type="scientific">Diutina rugosa</name>
    <name type="common">Yeast</name>
    <name type="synonym">Candida rugosa</name>
    <dbReference type="NCBI Taxonomy" id="5481"/>
    <lineage>
        <taxon>Eukaryota</taxon>
        <taxon>Fungi</taxon>
        <taxon>Dikarya</taxon>
        <taxon>Ascomycota</taxon>
        <taxon>Saccharomycotina</taxon>
        <taxon>Pichiomycetes</taxon>
        <taxon>Debaryomycetaceae</taxon>
        <taxon>Diutina</taxon>
    </lineage>
</organism>
<accession>A0A642UZ03</accession>
<dbReference type="GeneID" id="54778947"/>
<feature type="compositionally biased region" description="Low complexity" evidence="1">
    <location>
        <begin position="94"/>
        <end position="108"/>
    </location>
</feature>
<dbReference type="EMBL" id="SWFT01000013">
    <property type="protein sequence ID" value="KAA8908073.1"/>
    <property type="molecule type" value="Genomic_DNA"/>
</dbReference>
<dbReference type="OrthoDB" id="5351126at2759"/>
<feature type="compositionally biased region" description="Low complexity" evidence="1">
    <location>
        <begin position="306"/>
        <end position="319"/>
    </location>
</feature>
<evidence type="ECO:0000313" key="2">
    <source>
        <dbReference type="EMBL" id="KAA8908073.1"/>
    </source>
</evidence>
<feature type="region of interest" description="Disordered" evidence="1">
    <location>
        <begin position="286"/>
        <end position="326"/>
    </location>
</feature>
<dbReference type="RefSeq" id="XP_034014915.1">
    <property type="nucleotide sequence ID" value="XM_034155646.1"/>
</dbReference>
<protein>
    <recommendedName>
        <fullName evidence="4">F-box domain-containing protein</fullName>
    </recommendedName>
</protein>
<keyword evidence="3" id="KW-1185">Reference proteome</keyword>
<evidence type="ECO:0000313" key="3">
    <source>
        <dbReference type="Proteomes" id="UP000449547"/>
    </source>
</evidence>
<sequence>MMSTEGSLDVYRRHLPPYRSLLNPNVQYDYSTHRFVQLSPTDIMALSQALEHTGNHTLSFSTLKYPAKPQSGLMKYRSLLSDVGRSLSRIGRRPTPTTTTNSSTTNLATGGGRNGAGGGPTNFLELPSELTEYIVYLVDDPQSWRSCMDCCKQLYAVAKPYFYQDLAFTSTYRFAQFITYLRVNPRVGEFVERIDLAGIAPGIDPEELDTILSQAEGLSFLEASAGARAGWRDWKFANNPLYSRPPVPSASAAPAAAASTSLTKTVSNDTTVTTSSATSRSFRFFKRRKRSRSAPPIPILSSMSSAPDTPAAAATTTAAPRRRPAPVVLDLRQPRPARRHPRINKYLVDYATSKDIPAGYIIHLLNLCPNLVSVNLAGLSISPDYEVAPQRAALKYQTFDTMNNCHKYVSGHLEMLNGSAEIPSAAPDDLMSCASSIRTQLRPRYMSLLTPTPAPADAMYCKRGNGRVFLSDLSVKAINRDNLVPVPESAVLETLATYGRRSHRIHYVNLSSMVWLNKQLVSEFLRQFVASVAVDEVDEWFELGARWREPDLDDDDADDTERARREIRAYRQPLVLDLTDSGMYKSLPWATCLDLMTYEGCRLVRQISGDGVPDPFQEFLRRERLRRGRVGENYFGG</sequence>
<evidence type="ECO:0000256" key="1">
    <source>
        <dbReference type="SAM" id="MobiDB-lite"/>
    </source>
</evidence>
<dbReference type="AlphaFoldDB" id="A0A642UZ03"/>
<name>A0A642UZ03_DIURU</name>
<comment type="caution">
    <text evidence="2">The sequence shown here is derived from an EMBL/GenBank/DDBJ whole genome shotgun (WGS) entry which is preliminary data.</text>
</comment>
<gene>
    <name evidence="2" type="ORF">DIURU_000294</name>
</gene>
<dbReference type="VEuPathDB" id="FungiDB:DIURU_000294"/>
<reference evidence="2 3" key="1">
    <citation type="submission" date="2019-07" db="EMBL/GenBank/DDBJ databases">
        <title>Genome assembly of two rare yeast pathogens: Diutina rugosa and Trichomonascus ciferrii.</title>
        <authorList>
            <person name="Mixao V."/>
            <person name="Saus E."/>
            <person name="Hansen A."/>
            <person name="Lass-Flor C."/>
            <person name="Gabaldon T."/>
        </authorList>
    </citation>
    <scope>NUCLEOTIDE SEQUENCE [LARGE SCALE GENOMIC DNA]</scope>
    <source>
        <strain evidence="2 3">CBS 613</strain>
    </source>
</reference>
<dbReference type="Proteomes" id="UP000449547">
    <property type="component" value="Unassembled WGS sequence"/>
</dbReference>
<proteinExistence type="predicted"/>
<dbReference type="OMA" id="RDWKFKN"/>
<feature type="region of interest" description="Disordered" evidence="1">
    <location>
        <begin position="88"/>
        <end position="119"/>
    </location>
</feature>
<feature type="compositionally biased region" description="Gly residues" evidence="1">
    <location>
        <begin position="109"/>
        <end position="119"/>
    </location>
</feature>
<evidence type="ECO:0008006" key="4">
    <source>
        <dbReference type="Google" id="ProtNLM"/>
    </source>
</evidence>